<feature type="non-terminal residue" evidence="2">
    <location>
        <position position="1"/>
    </location>
</feature>
<dbReference type="EMBL" id="BARS01002724">
    <property type="protein sequence ID" value="GAF71863.1"/>
    <property type="molecule type" value="Genomic_DNA"/>
</dbReference>
<reference evidence="2" key="1">
    <citation type="journal article" date="2014" name="Front. Microbiol.">
        <title>High frequency of phylogenetically diverse reductive dehalogenase-homologous genes in deep subseafloor sedimentary metagenomes.</title>
        <authorList>
            <person name="Kawai M."/>
            <person name="Futagami T."/>
            <person name="Toyoda A."/>
            <person name="Takaki Y."/>
            <person name="Nishi S."/>
            <person name="Hori S."/>
            <person name="Arai W."/>
            <person name="Tsubouchi T."/>
            <person name="Morono Y."/>
            <person name="Uchiyama I."/>
            <person name="Ito T."/>
            <person name="Fujiyama A."/>
            <person name="Inagaki F."/>
            <person name="Takami H."/>
        </authorList>
    </citation>
    <scope>NUCLEOTIDE SEQUENCE</scope>
    <source>
        <strain evidence="2">Expedition CK06-06</strain>
    </source>
</reference>
<feature type="domain" description="HTH cro/C1-type" evidence="1">
    <location>
        <begin position="2"/>
        <end position="38"/>
    </location>
</feature>
<organism evidence="2">
    <name type="scientific">marine sediment metagenome</name>
    <dbReference type="NCBI Taxonomy" id="412755"/>
    <lineage>
        <taxon>unclassified sequences</taxon>
        <taxon>metagenomes</taxon>
        <taxon>ecological metagenomes</taxon>
    </lineage>
</organism>
<protein>
    <recommendedName>
        <fullName evidence="1">HTH cro/C1-type domain-containing protein</fullName>
    </recommendedName>
</protein>
<evidence type="ECO:0000259" key="1">
    <source>
        <dbReference type="PROSITE" id="PS50943"/>
    </source>
</evidence>
<name>X0RSW5_9ZZZZ</name>
<proteinExistence type="predicted"/>
<gene>
    <name evidence="2" type="ORF">S01H1_05228</name>
</gene>
<dbReference type="AlphaFoldDB" id="X0RSW5"/>
<dbReference type="CDD" id="cd00093">
    <property type="entry name" value="HTH_XRE"/>
    <property type="match status" value="1"/>
</dbReference>
<comment type="caution">
    <text evidence="2">The sequence shown here is derived from an EMBL/GenBank/DDBJ whole genome shotgun (WGS) entry which is preliminary data.</text>
</comment>
<dbReference type="PROSITE" id="PS50943">
    <property type="entry name" value="HTH_CROC1"/>
    <property type="match status" value="1"/>
</dbReference>
<accession>X0RSW5</accession>
<evidence type="ECO:0000313" key="2">
    <source>
        <dbReference type="EMBL" id="GAF71863.1"/>
    </source>
</evidence>
<dbReference type="InterPro" id="IPR001387">
    <property type="entry name" value="Cro/C1-type_HTH"/>
</dbReference>
<sequence length="196" mass="21660">YLGISPSVISDYESGRRKSPGTATIRRFVMALLALDERNGGTAVSAFVRLMDVNLVDLNVVLAMNDFAVATKAREFCTRLKCEVLAGEDLLDRNLYGYTLVDIERAVKELSSEAFMKLFGATTERCLVFTNVSTGRAPMIAIKTQEFRPSLVVLHGVKEVDSLVIELSEQMRIPLAVSKITSVDTLVKELRNITPD</sequence>